<evidence type="ECO:0000259" key="2">
    <source>
        <dbReference type="PROSITE" id="PS51186"/>
    </source>
</evidence>
<dbReference type="Proteomes" id="UP000709466">
    <property type="component" value="Unassembled WGS sequence"/>
</dbReference>
<dbReference type="EC" id="2.3.1.266" evidence="1"/>
<sequence length="139" mass="15158">MNTDRMADIHARSFTVPRSWSATELDSFRMDPKVITITSENGFAMGQVILDEAEVLTVAVDPDARRSGEGRQLMTDLLAAVQARGVTRVFLEVNVNNSAAIALYRTFGFSDSGLRRGYYAVGDGTSHDALLMQVTLKAA</sequence>
<dbReference type="PANTHER" id="PTHR43617">
    <property type="entry name" value="L-AMINO ACID N-ACETYLTRANSFERASE"/>
    <property type="match status" value="1"/>
</dbReference>
<dbReference type="Pfam" id="PF00583">
    <property type="entry name" value="Acetyltransf_1"/>
    <property type="match status" value="1"/>
</dbReference>
<comment type="catalytic activity">
    <reaction evidence="1">
        <text>N-terminal L-alanyl-[ribosomal protein bS18] + acetyl-CoA = N-terminal N(alpha)-acetyl-L-alanyl-[ribosomal protein bS18] + CoA + H(+)</text>
        <dbReference type="Rhea" id="RHEA:43756"/>
        <dbReference type="Rhea" id="RHEA-COMP:10676"/>
        <dbReference type="Rhea" id="RHEA-COMP:10677"/>
        <dbReference type="ChEBI" id="CHEBI:15378"/>
        <dbReference type="ChEBI" id="CHEBI:57287"/>
        <dbReference type="ChEBI" id="CHEBI:57288"/>
        <dbReference type="ChEBI" id="CHEBI:64718"/>
        <dbReference type="ChEBI" id="CHEBI:83683"/>
        <dbReference type="EC" id="2.3.1.266"/>
    </reaction>
</comment>
<comment type="similarity">
    <text evidence="1">Belongs to the acetyltransferase family. RimI subfamily.</text>
</comment>
<dbReference type="InterPro" id="IPR000182">
    <property type="entry name" value="GNAT_dom"/>
</dbReference>
<feature type="domain" description="N-acetyltransferase" evidence="2">
    <location>
        <begin position="1"/>
        <end position="137"/>
    </location>
</feature>
<dbReference type="SUPFAM" id="SSF55729">
    <property type="entry name" value="Acyl-CoA N-acyltransferases (Nat)"/>
    <property type="match status" value="1"/>
</dbReference>
<protein>
    <recommendedName>
        <fullName evidence="1">[Ribosomal protein bS18]-alanine N-acetyltransferase</fullName>
        <ecNumber evidence="1">2.3.1.266</ecNumber>
    </recommendedName>
</protein>
<dbReference type="EMBL" id="JAATOP010000001">
    <property type="protein sequence ID" value="NIY71178.1"/>
    <property type="molecule type" value="Genomic_DNA"/>
</dbReference>
<evidence type="ECO:0000256" key="1">
    <source>
        <dbReference type="RuleBase" id="RU363094"/>
    </source>
</evidence>
<keyword evidence="3" id="KW-0687">Ribonucleoprotein</keyword>
<dbReference type="InterPro" id="IPR016181">
    <property type="entry name" value="Acyl_CoA_acyltransferase"/>
</dbReference>
<comment type="subcellular location">
    <subcellularLocation>
        <location evidence="1">Cytoplasm</location>
    </subcellularLocation>
</comment>
<gene>
    <name evidence="3" type="primary">rimI</name>
    <name evidence="3" type="ORF">HCZ30_01880</name>
</gene>
<dbReference type="GO" id="GO:0005840">
    <property type="term" value="C:ribosome"/>
    <property type="evidence" value="ECO:0007669"/>
    <property type="project" value="UniProtKB-KW"/>
</dbReference>
<keyword evidence="4" id="KW-1185">Reference proteome</keyword>
<name>A0ABX0VUC8_9RHOB</name>
<comment type="caution">
    <text evidence="3">The sequence shown here is derived from an EMBL/GenBank/DDBJ whole genome shotgun (WGS) entry which is preliminary data.</text>
</comment>
<organism evidence="3 4">
    <name type="scientific">Marivivens donghaensis</name>
    <dbReference type="NCBI Taxonomy" id="1699413"/>
    <lineage>
        <taxon>Bacteria</taxon>
        <taxon>Pseudomonadati</taxon>
        <taxon>Pseudomonadota</taxon>
        <taxon>Alphaproteobacteria</taxon>
        <taxon>Rhodobacterales</taxon>
        <taxon>Paracoccaceae</taxon>
        <taxon>Marivivens group</taxon>
        <taxon>Marivivens</taxon>
    </lineage>
</organism>
<dbReference type="InterPro" id="IPR006464">
    <property type="entry name" value="AcTrfase_RimI/Ard1"/>
</dbReference>
<evidence type="ECO:0000313" key="3">
    <source>
        <dbReference type="EMBL" id="NIY71178.1"/>
    </source>
</evidence>
<dbReference type="PROSITE" id="PS51186">
    <property type="entry name" value="GNAT"/>
    <property type="match status" value="1"/>
</dbReference>
<dbReference type="InterPro" id="IPR050276">
    <property type="entry name" value="MshD_Acetyltransferase"/>
</dbReference>
<reference evidence="3 4" key="1">
    <citation type="submission" date="2020-03" db="EMBL/GenBank/DDBJ databases">
        <title>Bacterial isolates of synthetic phycosphere.</title>
        <authorList>
            <person name="Fu H."/>
            <person name="Moran M.A."/>
        </authorList>
    </citation>
    <scope>NUCLEOTIDE SEQUENCE [LARGE SCALE GENOMIC DNA]</scope>
    <source>
        <strain evidence="3 4">HF1</strain>
    </source>
</reference>
<proteinExistence type="inferred from homology"/>
<comment type="function">
    <text evidence="1">Acetylates the N-terminal alanine of ribosomal protein bS18.</text>
</comment>
<evidence type="ECO:0000313" key="4">
    <source>
        <dbReference type="Proteomes" id="UP000709466"/>
    </source>
</evidence>
<dbReference type="CDD" id="cd04301">
    <property type="entry name" value="NAT_SF"/>
    <property type="match status" value="1"/>
</dbReference>
<dbReference type="Gene3D" id="3.40.630.30">
    <property type="match status" value="1"/>
</dbReference>
<dbReference type="PANTHER" id="PTHR43617:SF35">
    <property type="entry name" value="[RIBOSOMAL PROTEIN BS18]-ALANINE N-ACETYLTRANSFERASE"/>
    <property type="match status" value="1"/>
</dbReference>
<dbReference type="RefSeq" id="WP_167636059.1">
    <property type="nucleotide sequence ID" value="NZ_JAATOP010000001.1"/>
</dbReference>
<accession>A0ABX0VUC8</accession>
<keyword evidence="1" id="KW-0963">Cytoplasm</keyword>
<keyword evidence="3" id="KW-0689">Ribosomal protein</keyword>
<dbReference type="NCBIfam" id="TIGR01575">
    <property type="entry name" value="rimI"/>
    <property type="match status" value="1"/>
</dbReference>